<dbReference type="Proteomes" id="UP000481583">
    <property type="component" value="Unassembled WGS sequence"/>
</dbReference>
<feature type="region of interest" description="Disordered" evidence="3">
    <location>
        <begin position="877"/>
        <end position="924"/>
    </location>
</feature>
<dbReference type="Pfam" id="PF01476">
    <property type="entry name" value="LysM"/>
    <property type="match status" value="2"/>
</dbReference>
<feature type="region of interest" description="Disordered" evidence="3">
    <location>
        <begin position="823"/>
        <end position="856"/>
    </location>
</feature>
<feature type="coiled-coil region" evidence="2">
    <location>
        <begin position="1193"/>
        <end position="1220"/>
    </location>
</feature>
<feature type="compositionally biased region" description="Basic and acidic residues" evidence="3">
    <location>
        <begin position="828"/>
        <end position="838"/>
    </location>
</feature>
<reference evidence="6 7" key="1">
    <citation type="submission" date="2020-02" db="EMBL/GenBank/DDBJ databases">
        <title>Whole-genome analyses of novel actinobacteria.</title>
        <authorList>
            <person name="Sahin N."/>
        </authorList>
    </citation>
    <scope>NUCLEOTIDE SEQUENCE [LARGE SCALE GENOMIC DNA]</scope>
    <source>
        <strain evidence="6 7">A7024</strain>
    </source>
</reference>
<keyword evidence="4" id="KW-0812">Transmembrane</keyword>
<feature type="transmembrane region" description="Helical" evidence="4">
    <location>
        <begin position="108"/>
        <end position="130"/>
    </location>
</feature>
<feature type="compositionally biased region" description="Polar residues" evidence="3">
    <location>
        <begin position="142"/>
        <end position="152"/>
    </location>
</feature>
<protein>
    <submittedName>
        <fullName evidence="6">LysM peptidoglycan-binding domain-containing protein</fullName>
    </submittedName>
</protein>
<dbReference type="RefSeq" id="WP_165232117.1">
    <property type="nucleotide sequence ID" value="NZ_JAAKZV010000010.1"/>
</dbReference>
<dbReference type="PANTHER" id="PTHR34700:SF4">
    <property type="entry name" value="PHAGE-LIKE ELEMENT PBSX PROTEIN XKDP"/>
    <property type="match status" value="1"/>
</dbReference>
<accession>A0A6G4TTW0</accession>
<feature type="region of interest" description="Disordered" evidence="3">
    <location>
        <begin position="938"/>
        <end position="995"/>
    </location>
</feature>
<sequence>MARHSAAGSLPLALLRATAALLLLAALLLGAPWALLQVGQLPQTVPTLDNIGEFLSGPADATVLAPVITLAGWAGWAVFVAAVVLETGAALAHRAAPKIRGLSGMQSAASFLIGSIVLLAPTAAAAATAAPPAAAAVHVPGTPTSDQSTPAAGSTDAPTHRVKADEDTWVDLAEKYLGDGERWKDIADANPDLPTHDAIPVGTEIRLPADAKVPQPASGGNADFRGPVYEVTKTQKVADIAVAELGDRDKAKAISDLNPDLIHPDGTVTAGTVLKLPDRQPADAAEPKTDTPDRSTPDPDSKPAADGADDAPAAGSYQVKPGDNLSVIAEEAYGKQDWRRLYDANKDHAQPNGLPKITDPDLIYPGQHLTLPGAKAGTDTDRPDRSRPGPESDGDEPSGRDSAPANPPEHAEPPAPSDTEAPTPSGEQDAGKPEQQPAPGSSQTPRPESSAPATPQPEGARSAVTDSAGDDDSNTAAVALAALGAAGILAASVLGTVRLRRRLQLRSRPPEARIPLSEGRPAATERGLRTVEERGPIAFLTAALRTMAMHAAAAGRPLPRLEALVLGPQRLVLHLADPQPPLPPFTAAGGDTTQWTCPTSTTALATPDAYGETDLPYPTLVTLGHTLDNNLVMLDLEHLGVLHLTGDEDRCRTLLHALTVELANSRFADHPRLTAIDDTAPGLEQALPKRVTRAGLVDAAAELGAHVDAQHRLMASLGVDSLPALRTADTDEISDPHIVVVRDLDAHPEAECVALFDTLTAGPRTASAILAHTAGPGAPLPPDAVTLNLAAGDGTVLLPSLGLPVKPQTLPDETYEHSLTILATANRPADRPAPEWTRRPPTLTKPAASATGTAEPLATPVAEPLATGVAEHESALAGEPDDGVNASGPLSSAAPGNATAIPAIPAPSRGEQPQPPAPEGEPQAGEALTLADILGEPDDRPAAAEQAPGDDEAPPPVEPVTEAVDEPAQAETPLPPSKWFSDPEPSTPQNPMVNVLGPVDLVGARGKPESHRNTSLKIAAFLALHPLSTMEALDAAIWPNSNPGKGTRGPAVGRLRRWLGKAPDGHAYFPLVADSNDRYTLAEDVACDWHQFQEFYRAGVNATGDDADLALRRALALVRGVPFADFEWPWAADLAMEMTQAIHDAAHLLAERCLNAKDYRGGIWAVDQGLKVDDISEVLHRDKFRLYAAAGDFAGLRRAAERLERILLEVRSEKEDATERLLAELMPRKKPLTRT</sequence>
<dbReference type="AlphaFoldDB" id="A0A6G4TTW0"/>
<keyword evidence="4" id="KW-0472">Membrane</keyword>
<dbReference type="SMART" id="SM01043">
    <property type="entry name" value="BTAD"/>
    <property type="match status" value="1"/>
</dbReference>
<evidence type="ECO:0000256" key="1">
    <source>
        <dbReference type="ARBA" id="ARBA00023012"/>
    </source>
</evidence>
<dbReference type="GO" id="GO:0000160">
    <property type="term" value="P:phosphorelay signal transduction system"/>
    <property type="evidence" value="ECO:0007669"/>
    <property type="project" value="UniProtKB-KW"/>
</dbReference>
<feature type="compositionally biased region" description="Basic and acidic residues" evidence="3">
    <location>
        <begin position="378"/>
        <end position="390"/>
    </location>
</feature>
<dbReference type="Gene3D" id="1.25.40.10">
    <property type="entry name" value="Tetratricopeptide repeat domain"/>
    <property type="match status" value="1"/>
</dbReference>
<dbReference type="CDD" id="cd00118">
    <property type="entry name" value="LysM"/>
    <property type="match status" value="1"/>
</dbReference>
<dbReference type="InterPro" id="IPR052196">
    <property type="entry name" value="Bact_Kbp"/>
</dbReference>
<feature type="region of interest" description="Disordered" evidence="3">
    <location>
        <begin position="344"/>
        <end position="472"/>
    </location>
</feature>
<feature type="region of interest" description="Disordered" evidence="3">
    <location>
        <begin position="272"/>
        <end position="325"/>
    </location>
</feature>
<dbReference type="EMBL" id="JAAKZV010000010">
    <property type="protein sequence ID" value="NGN63212.1"/>
    <property type="molecule type" value="Genomic_DNA"/>
</dbReference>
<dbReference type="InterPro" id="IPR036779">
    <property type="entry name" value="LysM_dom_sf"/>
</dbReference>
<dbReference type="SUPFAM" id="SSF48452">
    <property type="entry name" value="TPR-like"/>
    <property type="match status" value="1"/>
</dbReference>
<keyword evidence="7" id="KW-1185">Reference proteome</keyword>
<evidence type="ECO:0000313" key="7">
    <source>
        <dbReference type="Proteomes" id="UP000481583"/>
    </source>
</evidence>
<evidence type="ECO:0000256" key="3">
    <source>
        <dbReference type="SAM" id="MobiDB-lite"/>
    </source>
</evidence>
<keyword evidence="1" id="KW-0902">Two-component regulatory system</keyword>
<feature type="compositionally biased region" description="Basic and acidic residues" evidence="3">
    <location>
        <begin position="276"/>
        <end position="303"/>
    </location>
</feature>
<evidence type="ECO:0000256" key="4">
    <source>
        <dbReference type="SAM" id="Phobius"/>
    </source>
</evidence>
<dbReference type="SMART" id="SM00257">
    <property type="entry name" value="LysM"/>
    <property type="match status" value="2"/>
</dbReference>
<dbReference type="InterPro" id="IPR011990">
    <property type="entry name" value="TPR-like_helical_dom_sf"/>
</dbReference>
<dbReference type="PROSITE" id="PS51782">
    <property type="entry name" value="LYSM"/>
    <property type="match status" value="1"/>
</dbReference>
<keyword evidence="2" id="KW-0175">Coiled coil</keyword>
<proteinExistence type="predicted"/>
<organism evidence="6 7">
    <name type="scientific">Streptomyces coryli</name>
    <dbReference type="NCBI Taxonomy" id="1128680"/>
    <lineage>
        <taxon>Bacteria</taxon>
        <taxon>Bacillati</taxon>
        <taxon>Actinomycetota</taxon>
        <taxon>Actinomycetes</taxon>
        <taxon>Kitasatosporales</taxon>
        <taxon>Streptomycetaceae</taxon>
        <taxon>Streptomyces</taxon>
    </lineage>
</organism>
<feature type="transmembrane region" description="Helical" evidence="4">
    <location>
        <begin position="61"/>
        <end position="87"/>
    </location>
</feature>
<feature type="compositionally biased region" description="Low complexity" evidence="3">
    <location>
        <begin position="304"/>
        <end position="316"/>
    </location>
</feature>
<keyword evidence="4" id="KW-1133">Transmembrane helix</keyword>
<evidence type="ECO:0000313" key="6">
    <source>
        <dbReference type="EMBL" id="NGN63212.1"/>
    </source>
</evidence>
<name>A0A6G4TTW0_9ACTN</name>
<evidence type="ECO:0000259" key="5">
    <source>
        <dbReference type="PROSITE" id="PS51782"/>
    </source>
</evidence>
<evidence type="ECO:0000256" key="2">
    <source>
        <dbReference type="SAM" id="Coils"/>
    </source>
</evidence>
<feature type="domain" description="LysM" evidence="5">
    <location>
        <begin position="315"/>
        <end position="371"/>
    </location>
</feature>
<comment type="caution">
    <text evidence="6">The sequence shown here is derived from an EMBL/GenBank/DDBJ whole genome shotgun (WGS) entry which is preliminary data.</text>
</comment>
<dbReference type="PANTHER" id="PTHR34700">
    <property type="entry name" value="POTASSIUM BINDING PROTEIN KBP"/>
    <property type="match status" value="1"/>
</dbReference>
<dbReference type="Gene3D" id="3.10.350.10">
    <property type="entry name" value="LysM domain"/>
    <property type="match status" value="2"/>
</dbReference>
<gene>
    <name evidence="6" type="ORF">G5C51_04720</name>
</gene>
<dbReference type="InterPro" id="IPR005158">
    <property type="entry name" value="BTAD"/>
</dbReference>
<feature type="compositionally biased region" description="Polar residues" evidence="3">
    <location>
        <begin position="438"/>
        <end position="453"/>
    </location>
</feature>
<feature type="region of interest" description="Disordered" evidence="3">
    <location>
        <begin position="136"/>
        <end position="162"/>
    </location>
</feature>
<dbReference type="InterPro" id="IPR018392">
    <property type="entry name" value="LysM"/>
</dbReference>